<dbReference type="PROSITE" id="PS50112">
    <property type="entry name" value="PAS"/>
    <property type="match status" value="1"/>
</dbReference>
<sequence length="1019" mass="114599">MLKRNILLNVTKNNKLMLVATIIFVLIALPSLYMFDQKVRSDVYHSAQIELKRELETKSLSLKNHLKDSVTAIRFLDATPPIKGITRATENKKIDPLLGTHIDVWEERLASIFSGFMRTDDSILQARYIILADGGQEVVRVDRNQLGEINRLQGLQLQKKGQRDYMIKASMLDNKSVYISPINYNRENGQIQEPYISTFRVAKPVFDEKNKIFAILVTNYFADKLIKSLTVESPDGTHIYLMNNEGEFLYHPNSQLRFGFEFNKAKTWTEEFSAATTMLEQGTLPLSNYPIAYTLKKRISLEGDIAMLPLELGVSVNTKTLLAKVSERRQNFIVMLLMFFGVFLIIAFLYQRFINRKLLINSLKEQNNKVIENSLDAIFTIEQTGEIVHFNSTAKEVFGTSITGVSPDFVSLFNLNEVDKNCIEETISNGSKMPFEAIYTDGYGNKQYFSITLSSIFDVYNNRYQVAAILRNISSLKNTQSELEGLNSTLELKVSQRTVELERAIDQALAASQAKSDFVANISHEIRTPMNGVLGMLEMLKEDGLSEQQYHYLKLANSSANSLMNLINDILDFSKIEAGKLDIDNHTFDVVTVCSDMISSLALQGQRKGLEVFLDTKDVVDRMVIGDSHRLKQILINLVNNAFKFTHRGEVSLTIGSKYITDSKLLMSFTIKDTGIGIAPENIDKLFEVFTQEDSSTTRHFGGTGLGLSICKKLAQLMGGNITVISEKGVGSTFTATVELHVAQEKKLNTGIELATSISVAALIARDNVYQNVCDLLLLTCKVNAENIIRLDYFSEHKEFEADLLLIDDEHPQIDALINYCKQFNKKYVLILRDMVTDKPTKMVLPEGSHILNKPLTQDQFSYKLASLFGASNDCIIAPPKGLTEEQVEPDLSAYHILLVDDNMINIEVAKAILKRTKVKITCASDGVEALEALRENTEQSFDVILMDCQMPNLNGYDTTSEIRNSKAGVDYTHIPIIAMTASAMEGDRERCLTAGMNDYITKPIKPRTLKDKLITWLS</sequence>
<comment type="subunit">
    <text evidence="13">At low DSF concentrations, interacts with RpfF.</text>
</comment>
<evidence type="ECO:0000256" key="4">
    <source>
        <dbReference type="ARBA" id="ARBA00022475"/>
    </source>
</evidence>
<keyword evidence="16" id="KW-0472">Membrane</keyword>
<dbReference type="Gene3D" id="1.10.287.130">
    <property type="match status" value="1"/>
</dbReference>
<dbReference type="GO" id="GO:0005524">
    <property type="term" value="F:ATP binding"/>
    <property type="evidence" value="ECO:0007669"/>
    <property type="project" value="UniProtKB-KW"/>
</dbReference>
<evidence type="ECO:0000256" key="16">
    <source>
        <dbReference type="SAM" id="Phobius"/>
    </source>
</evidence>
<feature type="transmembrane region" description="Helical" evidence="16">
    <location>
        <begin position="332"/>
        <end position="350"/>
    </location>
</feature>
<dbReference type="CDD" id="cd00130">
    <property type="entry name" value="PAS"/>
    <property type="match status" value="1"/>
</dbReference>
<dbReference type="FunFam" id="1.10.287.130:FF:000002">
    <property type="entry name" value="Two-component osmosensing histidine kinase"/>
    <property type="match status" value="1"/>
</dbReference>
<evidence type="ECO:0000259" key="17">
    <source>
        <dbReference type="PROSITE" id="PS50109"/>
    </source>
</evidence>
<dbReference type="Pfam" id="PF00072">
    <property type="entry name" value="Response_reg"/>
    <property type="match status" value="1"/>
</dbReference>
<dbReference type="InterPro" id="IPR036097">
    <property type="entry name" value="HisK_dim/P_sf"/>
</dbReference>
<feature type="domain" description="Response regulatory" evidence="18">
    <location>
        <begin position="896"/>
        <end position="1018"/>
    </location>
</feature>
<evidence type="ECO:0000313" key="20">
    <source>
        <dbReference type="EMBL" id="NMF46913.1"/>
    </source>
</evidence>
<dbReference type="SMART" id="SM00448">
    <property type="entry name" value="REC"/>
    <property type="match status" value="1"/>
</dbReference>
<evidence type="ECO:0000256" key="8">
    <source>
        <dbReference type="ARBA" id="ARBA00022741"/>
    </source>
</evidence>
<dbReference type="PANTHER" id="PTHR45339:SF5">
    <property type="entry name" value="HISTIDINE KINASE"/>
    <property type="match status" value="1"/>
</dbReference>
<dbReference type="Pfam" id="PF00512">
    <property type="entry name" value="HisKA"/>
    <property type="match status" value="1"/>
</dbReference>
<dbReference type="CDD" id="cd16922">
    <property type="entry name" value="HATPase_EvgS-ArcB-TorS-like"/>
    <property type="match status" value="1"/>
</dbReference>
<dbReference type="CDD" id="cd00082">
    <property type="entry name" value="HisKA"/>
    <property type="match status" value="1"/>
</dbReference>
<dbReference type="PANTHER" id="PTHR45339">
    <property type="entry name" value="HYBRID SIGNAL TRANSDUCTION HISTIDINE KINASE J"/>
    <property type="match status" value="1"/>
</dbReference>
<dbReference type="InterPro" id="IPR036890">
    <property type="entry name" value="HATPase_C_sf"/>
</dbReference>
<evidence type="ECO:0000256" key="6">
    <source>
        <dbReference type="ARBA" id="ARBA00022679"/>
    </source>
</evidence>
<comment type="catalytic activity">
    <reaction evidence="1">
        <text>ATP + protein L-histidine = ADP + protein N-phospho-L-histidine.</text>
        <dbReference type="EC" id="2.7.13.3"/>
    </reaction>
</comment>
<proteinExistence type="predicted"/>
<dbReference type="EC" id="2.7.13.3" evidence="3"/>
<dbReference type="PRINTS" id="PR00344">
    <property type="entry name" value="BCTRLSENSOR"/>
</dbReference>
<keyword evidence="10" id="KW-0067">ATP-binding</keyword>
<evidence type="ECO:0000256" key="9">
    <source>
        <dbReference type="ARBA" id="ARBA00022777"/>
    </source>
</evidence>
<dbReference type="Gene3D" id="3.40.50.2300">
    <property type="match status" value="1"/>
</dbReference>
<keyword evidence="5 15" id="KW-0597">Phosphoprotein</keyword>
<evidence type="ECO:0000256" key="14">
    <source>
        <dbReference type="ARBA" id="ARBA00068150"/>
    </source>
</evidence>
<dbReference type="Gene3D" id="3.30.450.20">
    <property type="entry name" value="PAS domain"/>
    <property type="match status" value="2"/>
</dbReference>
<dbReference type="PROSITE" id="PS50109">
    <property type="entry name" value="HIS_KIN"/>
    <property type="match status" value="1"/>
</dbReference>
<dbReference type="SUPFAM" id="SSF103190">
    <property type="entry name" value="Sensory domain-like"/>
    <property type="match status" value="1"/>
</dbReference>
<keyword evidence="9" id="KW-0418">Kinase</keyword>
<keyword evidence="6" id="KW-0808">Transferase</keyword>
<keyword evidence="11 16" id="KW-1133">Transmembrane helix</keyword>
<reference evidence="20 21" key="1">
    <citation type="submission" date="2020-04" db="EMBL/GenBank/DDBJ databases">
        <title>Genome Sequencing and Assembley of Pseudoalteromonas artica.</title>
        <authorList>
            <person name="Akerly B."/>
            <person name="Cook G."/>
        </authorList>
    </citation>
    <scope>NUCLEOTIDE SEQUENCE [LARGE SCALE GENOMIC DNA]</scope>
    <source>
        <strain evidence="20 21">NEC-BIFX-0059</strain>
    </source>
</reference>
<dbReference type="SUPFAM" id="SSF55874">
    <property type="entry name" value="ATPase domain of HSP90 chaperone/DNA topoisomerase II/histidine kinase"/>
    <property type="match status" value="1"/>
</dbReference>
<dbReference type="InterPro" id="IPR003661">
    <property type="entry name" value="HisK_dim/P_dom"/>
</dbReference>
<dbReference type="InterPro" id="IPR001789">
    <property type="entry name" value="Sig_transdc_resp-reg_receiver"/>
</dbReference>
<dbReference type="InterPro" id="IPR003594">
    <property type="entry name" value="HATPase_dom"/>
</dbReference>
<dbReference type="GO" id="GO:0005886">
    <property type="term" value="C:plasma membrane"/>
    <property type="evidence" value="ECO:0007669"/>
    <property type="project" value="UniProtKB-SubCell"/>
</dbReference>
<evidence type="ECO:0000256" key="1">
    <source>
        <dbReference type="ARBA" id="ARBA00000085"/>
    </source>
</evidence>
<dbReference type="SMART" id="SM00387">
    <property type="entry name" value="HATPase_c"/>
    <property type="match status" value="1"/>
</dbReference>
<evidence type="ECO:0000259" key="18">
    <source>
        <dbReference type="PROSITE" id="PS50110"/>
    </source>
</evidence>
<evidence type="ECO:0000256" key="15">
    <source>
        <dbReference type="PROSITE-ProRule" id="PRU00169"/>
    </source>
</evidence>
<keyword evidence="8" id="KW-0547">Nucleotide-binding</keyword>
<evidence type="ECO:0000256" key="11">
    <source>
        <dbReference type="ARBA" id="ARBA00022989"/>
    </source>
</evidence>
<dbReference type="PROSITE" id="PS50110">
    <property type="entry name" value="RESPONSE_REGULATORY"/>
    <property type="match status" value="1"/>
</dbReference>
<keyword evidence="4" id="KW-1003">Cell membrane</keyword>
<dbReference type="NCBIfam" id="TIGR00229">
    <property type="entry name" value="sensory_box"/>
    <property type="match status" value="1"/>
</dbReference>
<feature type="domain" description="PAS" evidence="19">
    <location>
        <begin position="363"/>
        <end position="399"/>
    </location>
</feature>
<dbReference type="InterPro" id="IPR029151">
    <property type="entry name" value="Sensor-like_sf"/>
</dbReference>
<dbReference type="SUPFAM" id="SSF52172">
    <property type="entry name" value="CheY-like"/>
    <property type="match status" value="1"/>
</dbReference>
<organism evidence="20 21">
    <name type="scientific">Pseudoalteromonas arctica</name>
    <dbReference type="NCBI Taxonomy" id="394751"/>
    <lineage>
        <taxon>Bacteria</taxon>
        <taxon>Pseudomonadati</taxon>
        <taxon>Pseudomonadota</taxon>
        <taxon>Gammaproteobacteria</taxon>
        <taxon>Alteromonadales</taxon>
        <taxon>Pseudoalteromonadaceae</taxon>
        <taxon>Pseudoalteromonas</taxon>
    </lineage>
</organism>
<feature type="domain" description="Histidine kinase" evidence="17">
    <location>
        <begin position="521"/>
        <end position="742"/>
    </location>
</feature>
<dbReference type="Proteomes" id="UP000519126">
    <property type="component" value="Unassembled WGS sequence"/>
</dbReference>
<dbReference type="Gene3D" id="3.30.565.10">
    <property type="entry name" value="Histidine kinase-like ATPase, C-terminal domain"/>
    <property type="match status" value="1"/>
</dbReference>
<dbReference type="InterPro" id="IPR005467">
    <property type="entry name" value="His_kinase_dom"/>
</dbReference>
<dbReference type="CDD" id="cd17546">
    <property type="entry name" value="REC_hyHK_CKI1_RcsC-like"/>
    <property type="match status" value="1"/>
</dbReference>
<feature type="transmembrane region" description="Helical" evidence="16">
    <location>
        <begin position="16"/>
        <end position="35"/>
    </location>
</feature>
<evidence type="ECO:0000256" key="7">
    <source>
        <dbReference type="ARBA" id="ARBA00022692"/>
    </source>
</evidence>
<evidence type="ECO:0000256" key="3">
    <source>
        <dbReference type="ARBA" id="ARBA00012438"/>
    </source>
</evidence>
<dbReference type="FunFam" id="3.30.565.10:FF:000010">
    <property type="entry name" value="Sensor histidine kinase RcsC"/>
    <property type="match status" value="1"/>
</dbReference>
<dbReference type="Pfam" id="PF02518">
    <property type="entry name" value="HATPase_c"/>
    <property type="match status" value="1"/>
</dbReference>
<evidence type="ECO:0000256" key="2">
    <source>
        <dbReference type="ARBA" id="ARBA00004651"/>
    </source>
</evidence>
<dbReference type="SMART" id="SM00388">
    <property type="entry name" value="HisKA"/>
    <property type="match status" value="1"/>
</dbReference>
<dbReference type="InterPro" id="IPR000014">
    <property type="entry name" value="PAS"/>
</dbReference>
<feature type="modified residue" description="4-aspartylphosphate" evidence="15">
    <location>
        <position position="948"/>
    </location>
</feature>
<dbReference type="Pfam" id="PF13426">
    <property type="entry name" value="PAS_9"/>
    <property type="match status" value="1"/>
</dbReference>
<keyword evidence="7 16" id="KW-0812">Transmembrane</keyword>
<dbReference type="EMBL" id="JABBCX010000001">
    <property type="protein sequence ID" value="NMF46913.1"/>
    <property type="molecule type" value="Genomic_DNA"/>
</dbReference>
<evidence type="ECO:0000313" key="21">
    <source>
        <dbReference type="Proteomes" id="UP000519126"/>
    </source>
</evidence>
<evidence type="ECO:0000256" key="13">
    <source>
        <dbReference type="ARBA" id="ARBA00064003"/>
    </source>
</evidence>
<evidence type="ECO:0000256" key="10">
    <source>
        <dbReference type="ARBA" id="ARBA00022840"/>
    </source>
</evidence>
<keyword evidence="12" id="KW-0902">Two-component regulatory system</keyword>
<protein>
    <recommendedName>
        <fullName evidence="14">Sensory/regulatory protein RpfC</fullName>
        <ecNumber evidence="3">2.7.13.3</ecNumber>
    </recommendedName>
</protein>
<dbReference type="RefSeq" id="WP_170070846.1">
    <property type="nucleotide sequence ID" value="NZ_JABBCX010000001.1"/>
</dbReference>
<dbReference type="SUPFAM" id="SSF55785">
    <property type="entry name" value="PYP-like sensor domain (PAS domain)"/>
    <property type="match status" value="1"/>
</dbReference>
<accession>A0A7X9U476</accession>
<comment type="caution">
    <text evidence="20">The sequence shown here is derived from an EMBL/GenBank/DDBJ whole genome shotgun (WGS) entry which is preliminary data.</text>
</comment>
<evidence type="ECO:0000259" key="19">
    <source>
        <dbReference type="PROSITE" id="PS50112"/>
    </source>
</evidence>
<gene>
    <name evidence="20" type="ORF">HHL01_01770</name>
</gene>
<dbReference type="InterPro" id="IPR011006">
    <property type="entry name" value="CheY-like_superfamily"/>
</dbReference>
<dbReference type="AlphaFoldDB" id="A0A7X9U476"/>
<name>A0A7X9U476_9GAMM</name>
<evidence type="ECO:0000256" key="12">
    <source>
        <dbReference type="ARBA" id="ARBA00023012"/>
    </source>
</evidence>
<comment type="subcellular location">
    <subcellularLocation>
        <location evidence="2">Cell membrane</location>
        <topology evidence="2">Multi-pass membrane protein</topology>
    </subcellularLocation>
</comment>
<dbReference type="GO" id="GO:0000155">
    <property type="term" value="F:phosphorelay sensor kinase activity"/>
    <property type="evidence" value="ECO:0007669"/>
    <property type="project" value="InterPro"/>
</dbReference>
<dbReference type="SUPFAM" id="SSF47384">
    <property type="entry name" value="Homodimeric domain of signal transducing histidine kinase"/>
    <property type="match status" value="1"/>
</dbReference>
<evidence type="ECO:0000256" key="5">
    <source>
        <dbReference type="ARBA" id="ARBA00022553"/>
    </source>
</evidence>
<dbReference type="InterPro" id="IPR035965">
    <property type="entry name" value="PAS-like_dom_sf"/>
</dbReference>
<dbReference type="InterPro" id="IPR004358">
    <property type="entry name" value="Sig_transdc_His_kin-like_C"/>
</dbReference>